<evidence type="ECO:0000313" key="2">
    <source>
        <dbReference type="Proteomes" id="UP001163835"/>
    </source>
</evidence>
<protein>
    <submittedName>
        <fullName evidence="1">Uncharacterized protein</fullName>
    </submittedName>
</protein>
<dbReference type="EMBL" id="MU795306">
    <property type="protein sequence ID" value="KAJ3807428.1"/>
    <property type="molecule type" value="Genomic_DNA"/>
</dbReference>
<keyword evidence="2" id="KW-1185">Reference proteome</keyword>
<dbReference type="Proteomes" id="UP001163835">
    <property type="component" value="Unassembled WGS sequence"/>
</dbReference>
<accession>A0ACC1TS15</accession>
<reference evidence="1" key="1">
    <citation type="submission" date="2022-09" db="EMBL/GenBank/DDBJ databases">
        <title>A Global Phylogenomic Analysis of the Shiitake Genus Lentinula.</title>
        <authorList>
            <consortium name="DOE Joint Genome Institute"/>
            <person name="Sierra-Patev S."/>
            <person name="Min B."/>
            <person name="Naranjo-Ortiz M."/>
            <person name="Looney B."/>
            <person name="Konkel Z."/>
            <person name="Slot J.C."/>
            <person name="Sakamoto Y."/>
            <person name="Steenwyk J.L."/>
            <person name="Rokas A."/>
            <person name="Carro J."/>
            <person name="Camarero S."/>
            <person name="Ferreira P."/>
            <person name="Molpeceres G."/>
            <person name="Ruiz-Duenas F.J."/>
            <person name="Serrano A."/>
            <person name="Henrissat B."/>
            <person name="Drula E."/>
            <person name="Hughes K.W."/>
            <person name="Mata J.L."/>
            <person name="Ishikawa N.K."/>
            <person name="Vargas-Isla R."/>
            <person name="Ushijima S."/>
            <person name="Smith C.A."/>
            <person name="Ahrendt S."/>
            <person name="Andreopoulos W."/>
            <person name="He G."/>
            <person name="Labutti K."/>
            <person name="Lipzen A."/>
            <person name="Ng V."/>
            <person name="Riley R."/>
            <person name="Sandor L."/>
            <person name="Barry K."/>
            <person name="Martinez A.T."/>
            <person name="Xiao Y."/>
            <person name="Gibbons J.G."/>
            <person name="Terashima K."/>
            <person name="Grigoriev I.V."/>
            <person name="Hibbett D.S."/>
        </authorList>
    </citation>
    <scope>NUCLEOTIDE SEQUENCE</scope>
    <source>
        <strain evidence="1">TMI1499</strain>
    </source>
</reference>
<comment type="caution">
    <text evidence="1">The sequence shown here is derived from an EMBL/GenBank/DDBJ whole genome shotgun (WGS) entry which is preliminary data.</text>
</comment>
<organism evidence="1 2">
    <name type="scientific">Lentinula aff. lateritia</name>
    <dbReference type="NCBI Taxonomy" id="2804960"/>
    <lineage>
        <taxon>Eukaryota</taxon>
        <taxon>Fungi</taxon>
        <taxon>Dikarya</taxon>
        <taxon>Basidiomycota</taxon>
        <taxon>Agaricomycotina</taxon>
        <taxon>Agaricomycetes</taxon>
        <taxon>Agaricomycetidae</taxon>
        <taxon>Agaricales</taxon>
        <taxon>Marasmiineae</taxon>
        <taxon>Omphalotaceae</taxon>
        <taxon>Lentinula</taxon>
    </lineage>
</organism>
<sequence length="439" mass="45256">MVHSRAVITTLLTVGTASVLAAPVRESFANVLAARGPEDPSGAFGQQPSQAQGPHPPPGSFGGQESQGWFPDLQLASFAPVTFPCFSSSSDPLAGGPPGTPGQGPQEPAGPPGFHSPPHLGGQFGISHDGPEGMRLPGAGMRGPGPHPPPGGMFPPGPPPGPPGGQQGPPHFGRRQMSGQQGPPQGPPPMGQHTQGPPGGPQGMQQDAPPPDMAGPGGPQPAHQTFGRRQSPQGSPSQDQMGGQQGQQGGDEGHGEQGPPGNGGMKPQGQRTPESQGEGNEHGLHKHHHHHGLGSEEHASGPAGGNSLSRCCCLMAVFLSAHIFEQVNNNTVLQTLKGLKDLKDIEVDHPADLMDMPVVLLTNIFTLKVRMVSKVRVRMDIKVKTVSKVTVTTDKVNRIKVIHTVAPLPPTMAGTSIDGESNQQSVLGVLGDVQYGSGT</sequence>
<proteinExistence type="predicted"/>
<name>A0ACC1TS15_9AGAR</name>
<evidence type="ECO:0000313" key="1">
    <source>
        <dbReference type="EMBL" id="KAJ3807428.1"/>
    </source>
</evidence>
<gene>
    <name evidence="1" type="ORF">F5876DRAFT_79710</name>
</gene>